<dbReference type="PANTHER" id="PTHR10137">
    <property type="entry name" value="V-TYPE PROTON ATPASE SUBUNIT C"/>
    <property type="match status" value="1"/>
</dbReference>
<keyword evidence="7" id="KW-1185">Reference proteome</keyword>
<evidence type="ECO:0000256" key="5">
    <source>
        <dbReference type="RuleBase" id="RU364010"/>
    </source>
</evidence>
<gene>
    <name evidence="6" type="ORF">TeGR_g10551</name>
</gene>
<evidence type="ECO:0000313" key="6">
    <source>
        <dbReference type="EMBL" id="GMI22648.1"/>
    </source>
</evidence>
<accession>A0ABQ6MAP6</accession>
<protein>
    <recommendedName>
        <fullName evidence="5">V-type proton ATPase subunit C</fullName>
    </recommendedName>
</protein>
<proteinExistence type="inferred from homology"/>
<dbReference type="CDD" id="cd14785">
    <property type="entry name" value="V-ATPase_C"/>
    <property type="match status" value="1"/>
</dbReference>
<evidence type="ECO:0000256" key="3">
    <source>
        <dbReference type="ARBA" id="ARBA00022781"/>
    </source>
</evidence>
<dbReference type="InterPro" id="IPR004907">
    <property type="entry name" value="ATPase_V1-cplx_csu"/>
</dbReference>
<dbReference type="EMBL" id="BRYB01002613">
    <property type="protein sequence ID" value="GMI22648.1"/>
    <property type="molecule type" value="Genomic_DNA"/>
</dbReference>
<comment type="caution">
    <text evidence="6">The sequence shown here is derived from an EMBL/GenBank/DDBJ whole genome shotgun (WGS) entry which is preliminary data.</text>
</comment>
<reference evidence="6 7" key="1">
    <citation type="journal article" date="2023" name="Commun. Biol.">
        <title>Genome analysis of Parmales, the sister group of diatoms, reveals the evolutionary specialization of diatoms from phago-mixotrophs to photoautotrophs.</title>
        <authorList>
            <person name="Ban H."/>
            <person name="Sato S."/>
            <person name="Yoshikawa S."/>
            <person name="Yamada K."/>
            <person name="Nakamura Y."/>
            <person name="Ichinomiya M."/>
            <person name="Sato N."/>
            <person name="Blanc-Mathieu R."/>
            <person name="Endo H."/>
            <person name="Kuwata A."/>
            <person name="Ogata H."/>
        </authorList>
    </citation>
    <scope>NUCLEOTIDE SEQUENCE [LARGE SCALE GENOMIC DNA]</scope>
</reference>
<organism evidence="6 7">
    <name type="scientific">Tetraparma gracilis</name>
    <dbReference type="NCBI Taxonomy" id="2962635"/>
    <lineage>
        <taxon>Eukaryota</taxon>
        <taxon>Sar</taxon>
        <taxon>Stramenopiles</taxon>
        <taxon>Ochrophyta</taxon>
        <taxon>Bolidophyceae</taxon>
        <taxon>Parmales</taxon>
        <taxon>Triparmaceae</taxon>
        <taxon>Tetraparma</taxon>
    </lineage>
</organism>
<keyword evidence="3 5" id="KW-0375">Hydrogen ion transport</keyword>
<sequence>MSTTYNFVCVPNGADGPETAFRNLSRAGSLAGNPPGDLSRLEVPTFLVGTLDSLMTLSDELGRVDQGIEAAVKKVERAYSDLAGAGASLSVAGQSPQAYVQQFAWDYAKFPHRRSLRDLVALVGGGVAAIDDEMRALSMALAEKAAALNDLKRKKGGSMLVGDLADSLGDGVVSQIQLLDTE</sequence>
<evidence type="ECO:0000256" key="1">
    <source>
        <dbReference type="ARBA" id="ARBA00006138"/>
    </source>
</evidence>
<dbReference type="SUPFAM" id="SSF118203">
    <property type="entry name" value="Vacuolar ATP synthase subunit C"/>
    <property type="match status" value="1"/>
</dbReference>
<comment type="function">
    <text evidence="5">Subunit of the V1 complex of vacuolar(H+)-ATPase (V-ATPase), a multisubunit enzyme composed of a peripheral complex (V1) that hydrolyzes ATP and a membrane integral complex (V0) that translocates protons. V-ATPase is responsible for acidifying and maintaining the pH of intracellular compartments and in some cell types, is targeted to the plasma membrane, where it is responsible for acidifying the extracellular environment. Subunit C is necessary for the assembly of the catalytic sector of the enzyme and is likely to have a specific function in its catalytic activity.</text>
</comment>
<evidence type="ECO:0000313" key="7">
    <source>
        <dbReference type="Proteomes" id="UP001165060"/>
    </source>
</evidence>
<dbReference type="Gene3D" id="1.20.1460.10">
    <property type="entry name" value="subunit c (vma5p) of the yeast v-atpase, domain 2"/>
    <property type="match status" value="1"/>
</dbReference>
<keyword evidence="2 5" id="KW-0813">Transport</keyword>
<comment type="subunit">
    <text evidence="5">V-ATPase is a heteromultimeric enzyme composed of a peripheral catalytic V1 complex (components A to H) attached to an integral membrane V0 proton pore complex.</text>
</comment>
<evidence type="ECO:0000256" key="4">
    <source>
        <dbReference type="ARBA" id="ARBA00023065"/>
    </source>
</evidence>
<name>A0ABQ6MAP6_9STRA</name>
<comment type="similarity">
    <text evidence="1 5">Belongs to the V-ATPase C subunit family.</text>
</comment>
<dbReference type="Proteomes" id="UP001165060">
    <property type="component" value="Unassembled WGS sequence"/>
</dbReference>
<dbReference type="Pfam" id="PF03223">
    <property type="entry name" value="V-ATPase_C"/>
    <property type="match status" value="1"/>
</dbReference>
<keyword evidence="4 5" id="KW-0406">Ion transport</keyword>
<dbReference type="PANTHER" id="PTHR10137:SF0">
    <property type="entry name" value="V-TYPE PROTON ATPASE SUBUNIT C"/>
    <property type="match status" value="1"/>
</dbReference>
<dbReference type="InterPro" id="IPR036132">
    <property type="entry name" value="Vac_ATP_synth_c_sf"/>
</dbReference>
<evidence type="ECO:0000256" key="2">
    <source>
        <dbReference type="ARBA" id="ARBA00022448"/>
    </source>
</evidence>